<comment type="similarity">
    <text evidence="5">Belongs to the complex I subunit 2 family.</text>
</comment>
<comment type="subcellular location">
    <subcellularLocation>
        <location evidence="5">Cell membrane</location>
        <topology evidence="5">Multi-pass membrane protein</topology>
    </subcellularLocation>
    <subcellularLocation>
        <location evidence="1">Endomembrane system</location>
        <topology evidence="1">Multi-pass membrane protein</topology>
    </subcellularLocation>
    <subcellularLocation>
        <location evidence="6">Membrane</location>
        <topology evidence="6">Multi-pass membrane protein</topology>
    </subcellularLocation>
</comment>
<evidence type="ECO:0000256" key="4">
    <source>
        <dbReference type="ARBA" id="ARBA00023136"/>
    </source>
</evidence>
<dbReference type="GO" id="GO:0012505">
    <property type="term" value="C:endomembrane system"/>
    <property type="evidence" value="ECO:0007669"/>
    <property type="project" value="UniProtKB-SubCell"/>
</dbReference>
<keyword evidence="5" id="KW-0813">Transport</keyword>
<dbReference type="GO" id="GO:0008137">
    <property type="term" value="F:NADH dehydrogenase (ubiquinone) activity"/>
    <property type="evidence" value="ECO:0007669"/>
    <property type="project" value="InterPro"/>
</dbReference>
<dbReference type="AlphaFoldDB" id="A0A6M4ISX5"/>
<evidence type="ECO:0000259" key="7">
    <source>
        <dbReference type="Pfam" id="PF00361"/>
    </source>
</evidence>
<keyword evidence="4 5" id="KW-0472">Membrane</keyword>
<dbReference type="PANTHER" id="PTHR22773">
    <property type="entry name" value="NADH DEHYDROGENASE"/>
    <property type="match status" value="1"/>
</dbReference>
<protein>
    <recommendedName>
        <fullName evidence="5">NADH-quinone oxidoreductase subunit N</fullName>
        <ecNumber evidence="5">7.1.1.-</ecNumber>
    </recommendedName>
    <alternativeName>
        <fullName evidence="5">NADH dehydrogenase I subunit N</fullName>
    </alternativeName>
    <alternativeName>
        <fullName evidence="5">NDH-1 subunit N</fullName>
    </alternativeName>
</protein>
<feature type="transmembrane region" description="Helical" evidence="5">
    <location>
        <begin position="128"/>
        <end position="147"/>
    </location>
</feature>
<proteinExistence type="inferred from homology"/>
<feature type="transmembrane region" description="Helical" evidence="5">
    <location>
        <begin position="159"/>
        <end position="178"/>
    </location>
</feature>
<evidence type="ECO:0000256" key="2">
    <source>
        <dbReference type="ARBA" id="ARBA00022692"/>
    </source>
</evidence>
<comment type="catalytic activity">
    <reaction evidence="5">
        <text>a quinone + NADH + 5 H(+)(in) = a quinol + NAD(+) + 4 H(+)(out)</text>
        <dbReference type="Rhea" id="RHEA:57888"/>
        <dbReference type="ChEBI" id="CHEBI:15378"/>
        <dbReference type="ChEBI" id="CHEBI:24646"/>
        <dbReference type="ChEBI" id="CHEBI:57540"/>
        <dbReference type="ChEBI" id="CHEBI:57945"/>
        <dbReference type="ChEBI" id="CHEBI:132124"/>
    </reaction>
</comment>
<dbReference type="InterPro" id="IPR010096">
    <property type="entry name" value="NADH-Q_OxRdtase_suN/2"/>
</dbReference>
<evidence type="ECO:0000256" key="5">
    <source>
        <dbReference type="HAMAP-Rule" id="MF_00445"/>
    </source>
</evidence>
<evidence type="ECO:0000256" key="1">
    <source>
        <dbReference type="ARBA" id="ARBA00004127"/>
    </source>
</evidence>
<keyword evidence="5" id="KW-0830">Ubiquinone</keyword>
<evidence type="ECO:0000313" key="9">
    <source>
        <dbReference type="Proteomes" id="UP000500938"/>
    </source>
</evidence>
<dbReference type="GO" id="GO:0042773">
    <property type="term" value="P:ATP synthesis coupled electron transport"/>
    <property type="evidence" value="ECO:0007669"/>
    <property type="project" value="InterPro"/>
</dbReference>
<keyword evidence="2 5" id="KW-0812">Transmembrane</keyword>
<dbReference type="EC" id="7.1.1.-" evidence="5"/>
<feature type="transmembrane region" description="Helical" evidence="5">
    <location>
        <begin position="235"/>
        <end position="256"/>
    </location>
</feature>
<comment type="subunit">
    <text evidence="5">NDH-1 is composed of 14 different subunits. Subunits NuoA, H, J, K, L, M, N constitute the membrane sector of the complex.</text>
</comment>
<feature type="domain" description="NADH:quinone oxidoreductase/Mrp antiporter transmembrane" evidence="7">
    <location>
        <begin position="122"/>
        <end position="410"/>
    </location>
</feature>
<dbReference type="InterPro" id="IPR001750">
    <property type="entry name" value="ND/Mrp_TM"/>
</dbReference>
<evidence type="ECO:0000256" key="3">
    <source>
        <dbReference type="ARBA" id="ARBA00022989"/>
    </source>
</evidence>
<dbReference type="Pfam" id="PF00361">
    <property type="entry name" value="Proton_antipo_M"/>
    <property type="match status" value="1"/>
</dbReference>
<feature type="transmembrane region" description="Helical" evidence="5">
    <location>
        <begin position="105"/>
        <end position="122"/>
    </location>
</feature>
<dbReference type="GO" id="GO:0048038">
    <property type="term" value="F:quinone binding"/>
    <property type="evidence" value="ECO:0007669"/>
    <property type="project" value="UniProtKB-KW"/>
</dbReference>
<feature type="transmembrane region" description="Helical" evidence="5">
    <location>
        <begin position="397"/>
        <end position="416"/>
    </location>
</feature>
<feature type="transmembrane region" description="Helical" evidence="5">
    <location>
        <begin position="262"/>
        <end position="281"/>
    </location>
</feature>
<evidence type="ECO:0000256" key="6">
    <source>
        <dbReference type="RuleBase" id="RU000320"/>
    </source>
</evidence>
<dbReference type="GO" id="GO:0050136">
    <property type="term" value="F:NADH dehydrogenase (quinone) (non-electrogenic) activity"/>
    <property type="evidence" value="ECO:0007669"/>
    <property type="project" value="UniProtKB-UniRule"/>
</dbReference>
<evidence type="ECO:0000313" key="8">
    <source>
        <dbReference type="EMBL" id="QJR37305.1"/>
    </source>
</evidence>
<feature type="transmembrane region" description="Helical" evidence="5">
    <location>
        <begin position="12"/>
        <end position="33"/>
    </location>
</feature>
<name>A0A6M4ISX5_9BACT</name>
<keyword evidence="3 5" id="KW-1133">Transmembrane helix</keyword>
<dbReference type="GO" id="GO:0005886">
    <property type="term" value="C:plasma membrane"/>
    <property type="evidence" value="ECO:0007669"/>
    <property type="project" value="UniProtKB-SubCell"/>
</dbReference>
<keyword evidence="5" id="KW-0874">Quinone</keyword>
<dbReference type="HAMAP" id="MF_00445">
    <property type="entry name" value="NDH1_NuoN_1"/>
    <property type="match status" value="1"/>
</dbReference>
<keyword evidence="9" id="KW-1185">Reference proteome</keyword>
<feature type="transmembrane region" description="Helical" evidence="5">
    <location>
        <begin position="71"/>
        <end position="93"/>
    </location>
</feature>
<keyword evidence="5" id="KW-1278">Translocase</keyword>
<reference evidence="8 9" key="1">
    <citation type="submission" date="2020-05" db="EMBL/GenBank/DDBJ databases">
        <title>Complete genome sequence of Gemmatimonas greenlandica TET16.</title>
        <authorList>
            <person name="Zeng Y."/>
        </authorList>
    </citation>
    <scope>NUCLEOTIDE SEQUENCE [LARGE SCALE GENOMIC DNA]</scope>
    <source>
        <strain evidence="8 9">TET16</strain>
    </source>
</reference>
<keyword evidence="5" id="KW-1003">Cell membrane</keyword>
<dbReference type="EMBL" id="CP053085">
    <property type="protein sequence ID" value="QJR37305.1"/>
    <property type="molecule type" value="Genomic_DNA"/>
</dbReference>
<keyword evidence="5" id="KW-0520">NAD</keyword>
<accession>A0A6M4ISX5</accession>
<dbReference type="KEGG" id="ggr:HKW67_18210"/>
<feature type="transmembrane region" description="Helical" evidence="5">
    <location>
        <begin position="198"/>
        <end position="223"/>
    </location>
</feature>
<gene>
    <name evidence="5" type="primary">nuoN</name>
    <name evidence="8" type="ORF">HKW67_18210</name>
</gene>
<dbReference type="RefSeq" id="WP_171226739.1">
    <property type="nucleotide sequence ID" value="NZ_CP053085.1"/>
</dbReference>
<feature type="transmembrane region" description="Helical" evidence="5">
    <location>
        <begin position="40"/>
        <end position="59"/>
    </location>
</feature>
<feature type="transmembrane region" description="Helical" evidence="5">
    <location>
        <begin position="359"/>
        <end position="377"/>
    </location>
</feature>
<feature type="transmembrane region" description="Helical" evidence="5">
    <location>
        <begin position="442"/>
        <end position="462"/>
    </location>
</feature>
<sequence>MTSSVNAQDALLAMLPEHLLLGGIVLVIIMEVLGRGSRSALWVALGAVIASSAAAFWLSNVPYAAAPFAGQFSVTPAILMAKGALLALAVPVLLMSRTEFSDGEFSILLLSSLYGLCLLPSADSFLVMFLGLELLAMPVYALVLLAFRRPQSAESAFKYLVLSGAASATFLMGVSLLYGATGSMGVDVFGAALASSDIMTRTAVVLLLLALFLKAAVVPFHAWAPDTYEGASIPVTAYMATLTKGAVLLAAVRLFAGANVTGPLVDLLLVLPLVSIVWGNLAAIKQQSFRRMIAYSSIAHAGYLFYAFLGDAEGRMQAVLFYVVAYSVVNLLAFAVMPQNDSDEQRDSLDALKGLYHRNPFAAAMIAIAMLSLAGLPPFPGFAAKFLIFKNVVAAGYTTYAVLGLVGSYLGIYFYLRVIQLLFMTAGEAAPSEQRAGGMARAAGVLCLVGTLVLAVLPGWVLGRM</sequence>
<dbReference type="Proteomes" id="UP000500938">
    <property type="component" value="Chromosome"/>
</dbReference>
<comment type="function">
    <text evidence="5">NDH-1 shuttles electrons from NADH, via FMN and iron-sulfur (Fe-S) centers, to quinones in the respiratory chain. The immediate electron acceptor for the enzyme in this species is believed to be ubiquinone. Couples the redox reaction to proton translocation (for every two electrons transferred, four hydrogen ions are translocated across the cytoplasmic membrane), and thus conserves the redox energy in a proton gradient.</text>
</comment>
<feature type="transmembrane region" description="Helical" evidence="5">
    <location>
        <begin position="316"/>
        <end position="338"/>
    </location>
</feature>
<organism evidence="8 9">
    <name type="scientific">Gemmatimonas groenlandica</name>
    <dbReference type="NCBI Taxonomy" id="2732249"/>
    <lineage>
        <taxon>Bacteria</taxon>
        <taxon>Pseudomonadati</taxon>
        <taxon>Gemmatimonadota</taxon>
        <taxon>Gemmatimonadia</taxon>
        <taxon>Gemmatimonadales</taxon>
        <taxon>Gemmatimonadaceae</taxon>
        <taxon>Gemmatimonas</taxon>
    </lineage>
</organism>